<evidence type="ECO:0000313" key="11">
    <source>
        <dbReference type="EMBL" id="KAK4876949.1"/>
    </source>
</evidence>
<evidence type="ECO:0000256" key="5">
    <source>
        <dbReference type="ARBA" id="ARBA00022664"/>
    </source>
</evidence>
<evidence type="ECO:0000313" key="12">
    <source>
        <dbReference type="Proteomes" id="UP001353858"/>
    </source>
</evidence>
<name>A0AAN7PTS6_9COLE</name>
<evidence type="ECO:0000256" key="4">
    <source>
        <dbReference type="ARBA" id="ARBA00022490"/>
    </source>
</evidence>
<comment type="caution">
    <text evidence="11">The sequence shown here is derived from an EMBL/GenBank/DDBJ whole genome shotgun (WGS) entry which is preliminary data.</text>
</comment>
<dbReference type="GO" id="GO:0006397">
    <property type="term" value="P:mRNA processing"/>
    <property type="evidence" value="ECO:0007669"/>
    <property type="project" value="UniProtKB-KW"/>
</dbReference>
<comment type="similarity">
    <text evidence="3">Belongs to the TSSC4 family.</text>
</comment>
<dbReference type="Proteomes" id="UP001353858">
    <property type="component" value="Unassembled WGS sequence"/>
</dbReference>
<reference evidence="12" key="1">
    <citation type="submission" date="2023-01" db="EMBL/GenBank/DDBJ databases">
        <title>Key to firefly adult light organ development and bioluminescence: homeobox transcription factors regulate luciferase expression and transportation to peroxisome.</title>
        <authorList>
            <person name="Fu X."/>
        </authorList>
    </citation>
    <scope>NUCLEOTIDE SEQUENCE [LARGE SCALE GENOMIC DNA]</scope>
</reference>
<comment type="function">
    <text evidence="10">Protein associated with the U5 snRNP, during its maturation and its post-splicing recycling and which is required for spliceosomal tri-snRNP complex assembly in the nucleus. Has a molecular sequestering activity and transiently hinders SNRNP200 binding sites for constitutive splicing factors that intervene later during the assembly of the spliceosome and splicing. Together with its molecular sequestering activity, may also function as a molecular adapter and placeholder, coordinating the assembly of the U5 snRNP and its association with the U4/U6 di-snRNP.</text>
</comment>
<gene>
    <name evidence="11" type="ORF">RN001_009455</name>
</gene>
<dbReference type="PANTHER" id="PTHR13445:SF3">
    <property type="entry name" value="U5 SMALL NUCLEAR RIBONUCLEOPROTEIN TSSC4"/>
    <property type="match status" value="1"/>
</dbReference>
<dbReference type="GO" id="GO:0005737">
    <property type="term" value="C:cytoplasm"/>
    <property type="evidence" value="ECO:0007669"/>
    <property type="project" value="UniProtKB-SubCell"/>
</dbReference>
<dbReference type="InterPro" id="IPR029338">
    <property type="entry name" value="TSSC4"/>
</dbReference>
<proteinExistence type="inferred from homology"/>
<sequence length="225" mass="25757">MKVDNLKTEESKKFNVNSSYKGFLDRQKNVFDQLSVLEHSTRTSLLQNDTPMEVNDHDNMALPASKSTLRHLQGTESLFKKPQTRPLKHFKSLLNRSVPDYQINPHKWTKYTLDVPKEDMSEKANTSAAMSFLKELELRNQQSLDSPIDDNPTKFVFKKVSRPSEQEKPTVSFRNSKVVMPEYVIGQKITKSKSKVGTVKLNSNKAEVKLDHISTGDDENEDNDN</sequence>
<accession>A0AAN7PTS6</accession>
<dbReference type="EMBL" id="JARPUR010000004">
    <property type="protein sequence ID" value="KAK4876949.1"/>
    <property type="molecule type" value="Genomic_DNA"/>
</dbReference>
<comment type="subcellular location">
    <subcellularLocation>
        <location evidence="2">Cytoplasm</location>
    </subcellularLocation>
    <subcellularLocation>
        <location evidence="1">Nucleus</location>
    </subcellularLocation>
</comment>
<dbReference type="PANTHER" id="PTHR13445">
    <property type="entry name" value="TUMOR SUPPRESSING SUBTRANSFERABLE CANDIDATE 4 TSSC4"/>
    <property type="match status" value="1"/>
</dbReference>
<keyword evidence="8" id="KW-0539">Nucleus</keyword>
<dbReference type="Pfam" id="PF15264">
    <property type="entry name" value="TSSC4"/>
    <property type="match status" value="1"/>
</dbReference>
<evidence type="ECO:0000256" key="7">
    <source>
        <dbReference type="ARBA" id="ARBA00023187"/>
    </source>
</evidence>
<evidence type="ECO:0000256" key="2">
    <source>
        <dbReference type="ARBA" id="ARBA00004496"/>
    </source>
</evidence>
<keyword evidence="5" id="KW-0507">mRNA processing</keyword>
<keyword evidence="6" id="KW-0747">Spliceosome</keyword>
<protein>
    <recommendedName>
        <fullName evidence="9">U5 small nuclear ribonucleoprotein TSSC4</fullName>
    </recommendedName>
</protein>
<evidence type="ECO:0000256" key="8">
    <source>
        <dbReference type="ARBA" id="ARBA00023242"/>
    </source>
</evidence>
<keyword evidence="7" id="KW-0508">mRNA splicing</keyword>
<dbReference type="GO" id="GO:0008380">
    <property type="term" value="P:RNA splicing"/>
    <property type="evidence" value="ECO:0007669"/>
    <property type="project" value="UniProtKB-KW"/>
</dbReference>
<dbReference type="AlphaFoldDB" id="A0AAN7PTS6"/>
<evidence type="ECO:0000256" key="9">
    <source>
        <dbReference type="ARBA" id="ARBA00035304"/>
    </source>
</evidence>
<organism evidence="11 12">
    <name type="scientific">Aquatica leii</name>
    <dbReference type="NCBI Taxonomy" id="1421715"/>
    <lineage>
        <taxon>Eukaryota</taxon>
        <taxon>Metazoa</taxon>
        <taxon>Ecdysozoa</taxon>
        <taxon>Arthropoda</taxon>
        <taxon>Hexapoda</taxon>
        <taxon>Insecta</taxon>
        <taxon>Pterygota</taxon>
        <taxon>Neoptera</taxon>
        <taxon>Endopterygota</taxon>
        <taxon>Coleoptera</taxon>
        <taxon>Polyphaga</taxon>
        <taxon>Elateriformia</taxon>
        <taxon>Elateroidea</taxon>
        <taxon>Lampyridae</taxon>
        <taxon>Luciolinae</taxon>
        <taxon>Aquatica</taxon>
    </lineage>
</organism>
<dbReference type="GO" id="GO:0005681">
    <property type="term" value="C:spliceosomal complex"/>
    <property type="evidence" value="ECO:0007669"/>
    <property type="project" value="UniProtKB-KW"/>
</dbReference>
<evidence type="ECO:0000256" key="3">
    <source>
        <dbReference type="ARBA" id="ARBA00010362"/>
    </source>
</evidence>
<evidence type="ECO:0000256" key="10">
    <source>
        <dbReference type="ARBA" id="ARBA00045970"/>
    </source>
</evidence>
<keyword evidence="12" id="KW-1185">Reference proteome</keyword>
<evidence type="ECO:0000256" key="1">
    <source>
        <dbReference type="ARBA" id="ARBA00004123"/>
    </source>
</evidence>
<keyword evidence="4" id="KW-0963">Cytoplasm</keyword>
<evidence type="ECO:0000256" key="6">
    <source>
        <dbReference type="ARBA" id="ARBA00022728"/>
    </source>
</evidence>